<evidence type="ECO:0000259" key="2">
    <source>
        <dbReference type="Pfam" id="PF01656"/>
    </source>
</evidence>
<name>A0A5P2BQU8_STRVZ</name>
<feature type="region of interest" description="Disordered" evidence="1">
    <location>
        <begin position="16"/>
        <end position="49"/>
    </location>
</feature>
<evidence type="ECO:0000313" key="4">
    <source>
        <dbReference type="Proteomes" id="UP000322927"/>
    </source>
</evidence>
<dbReference type="InterPro" id="IPR011990">
    <property type="entry name" value="TPR-like_helical_dom_sf"/>
</dbReference>
<dbReference type="PANTHER" id="PTHR13696:SF52">
    <property type="entry name" value="PARA FAMILY PROTEIN CT_582"/>
    <property type="match status" value="1"/>
</dbReference>
<gene>
    <name evidence="3" type="ORF">DEJ48_03245</name>
</gene>
<dbReference type="Gene3D" id="3.40.50.300">
    <property type="entry name" value="P-loop containing nucleotide triphosphate hydrolases"/>
    <property type="match status" value="2"/>
</dbReference>
<dbReference type="NCBIfam" id="NF047398">
    <property type="entry name" value="AAA_KGGVGR"/>
    <property type="match status" value="1"/>
</dbReference>
<dbReference type="Proteomes" id="UP000322927">
    <property type="component" value="Chromosome"/>
</dbReference>
<dbReference type="InterPro" id="IPR050678">
    <property type="entry name" value="DNA_Partitioning_ATPase"/>
</dbReference>
<accession>A0A5P2BQU8</accession>
<feature type="compositionally biased region" description="Polar residues" evidence="1">
    <location>
        <begin position="26"/>
        <end position="49"/>
    </location>
</feature>
<dbReference type="Pfam" id="PF01656">
    <property type="entry name" value="CbiA"/>
    <property type="match status" value="1"/>
</dbReference>
<reference evidence="3 4" key="1">
    <citation type="submission" date="2018-05" db="EMBL/GenBank/DDBJ databases">
        <title>Streptomyces venezuelae.</title>
        <authorList>
            <person name="Kim W."/>
            <person name="Lee N."/>
            <person name="Cho B.-K."/>
        </authorList>
    </citation>
    <scope>NUCLEOTIDE SEQUENCE [LARGE SCALE GENOMIC DNA]</scope>
    <source>
        <strain evidence="3 4">ATCC 14584</strain>
    </source>
</reference>
<dbReference type="InterPro" id="IPR027417">
    <property type="entry name" value="P-loop_NTPase"/>
</dbReference>
<evidence type="ECO:0000313" key="3">
    <source>
        <dbReference type="EMBL" id="QES32547.1"/>
    </source>
</evidence>
<dbReference type="NCBIfam" id="NF040586">
    <property type="entry name" value="FxSxx_TPR"/>
    <property type="match status" value="1"/>
</dbReference>
<evidence type="ECO:0000256" key="1">
    <source>
        <dbReference type="SAM" id="MobiDB-lite"/>
    </source>
</evidence>
<dbReference type="SUPFAM" id="SSF52540">
    <property type="entry name" value="P-loop containing nucleoside triphosphate hydrolases"/>
    <property type="match status" value="2"/>
</dbReference>
<proteinExistence type="predicted"/>
<dbReference type="InterPro" id="IPR002586">
    <property type="entry name" value="CobQ/CobB/MinD/ParA_Nub-bd_dom"/>
</dbReference>
<dbReference type="PANTHER" id="PTHR13696">
    <property type="entry name" value="P-LOOP CONTAINING NUCLEOSIDE TRIPHOSPHATE HYDROLASE"/>
    <property type="match status" value="1"/>
</dbReference>
<feature type="domain" description="CobQ/CobB/MinD/ParA nucleotide binding" evidence="2">
    <location>
        <begin position="57"/>
        <end position="137"/>
    </location>
</feature>
<dbReference type="SUPFAM" id="SSF48452">
    <property type="entry name" value="TPR-like"/>
    <property type="match status" value="1"/>
</dbReference>
<sequence length="1343" mass="148607">MVGGSPSPFLVLRSGERRAAHPPGASQLTRTHAGATSMSSAEPSGSVRGGNQATVVTFYSYKGGVGRTMALANVAWLLADAGRRVLVIDWDLESPGLHRYLRPFLRNPELTESTGVVEMVQDYGRAVEALAAEDLPDAEKEARLAELLERHAQVGMHTDSLSYRFARPTGRIDFLGPGCQDGLYGRRVATFDWARFYQEQSGRLFAEALRESLRTADYDYVLIDSRTGHSDNASLCTLLLPDVVVVGFNFSNQSIEGSAAVARQVREQSGGRIRVLPVPMRVDRSHPEQAERRRSRARDQFTGAASPILLTSEEQYWREVEVGHLPNVAYEEVLIPFALQNYEPSLQKQAYERLGREISGDADLRFAPVAADVREKHAEMFAEVPAASRVVRLVFEPQERRWADWIRAELFANGVMCEFDRGSGEGAPRGDTTVTYLVLMSSVMVGSSRLTGLMAHLNPDGLIGRRKVDVAWLEDVEVHPPFRDRPGPRLHTLEEGPARNALLTHFLPGDRRGVPWADRSGHGPRFPGKHPQISHIPPLRQGEFLGREDCLQQVRNALPPGQAARKPVVLHGPPGVGKRTYALEYLNRFRADYDIVWWMPADSTESVVRELVLLSAQLGASRRSSPRAVDALRELLEGRRGGPERLLLVYEDARHPDEIESLLFNSNQVHALITSENPEWGTLAHPICIEPPSAEEAVRYLRRKAPQLTPELAEQLVGLGETLPQLLDQMAAYLQSTARPPDAAVAEFVQGVGNRQAVGLEFSSAVWQSVVEDLGKERPASLDLLRMLTALSPEGASWDLLESPASLEFLGLPEGAEGRHQLGFAARGLLSRSQARRGQDGKRLTASRMILAAQLRELEPAEADEIAAGVRSVLAAYAPPDDRVDDQDMYPRYAELDLHVESSGAVTDDSPEVRRWLVNQVRYRRRTQCLEAAFALAQRLEEAWTASSGDDERLLLLLRLRVELANIHTDAGRYPEANRINGAALEELRRLQDLDGEFTLRSALGRGGELRALGRPQDALAEDQSTRDILRYKYGQENHFTLMAGSNLGLSLDMVGLPNDSLEQHQEVHEQRVRVLGDQHELTLRSSVHVASRLREIGRYEDSLTRLQEIYRLTQTNEELGWAHMTTLLAACSLASTLRHIATLSPALSSQARKAKADSARMLNARARDAFVVYGGPRHPEALVSGVGLAADLRFLGRIDGPHGARALAEENLAAFREWGEDHLFSRICEVNLALVLRDAEDETAAELSERGLRGLREVLYVDPHHPLILTAALCHANMLVFAGDSRAARELDEATHQGLVEKFGPDHPLTLTVAAHLGLRADIGDHASPDNRISIELDVPKI</sequence>
<organism evidence="3 4">
    <name type="scientific">Streptomyces venezuelae</name>
    <dbReference type="NCBI Taxonomy" id="54571"/>
    <lineage>
        <taxon>Bacteria</taxon>
        <taxon>Bacillati</taxon>
        <taxon>Actinomycetota</taxon>
        <taxon>Actinomycetes</taxon>
        <taxon>Kitasatosporales</taxon>
        <taxon>Streptomycetaceae</taxon>
        <taxon>Streptomyces</taxon>
    </lineage>
</organism>
<protein>
    <recommendedName>
        <fullName evidence="2">CobQ/CobB/MinD/ParA nucleotide binding domain-containing protein</fullName>
    </recommendedName>
</protein>
<dbReference type="Gene3D" id="1.25.40.10">
    <property type="entry name" value="Tetratricopeptide repeat domain"/>
    <property type="match status" value="2"/>
</dbReference>
<dbReference type="EMBL" id="CP029192">
    <property type="protein sequence ID" value="QES32547.1"/>
    <property type="molecule type" value="Genomic_DNA"/>
</dbReference>
<dbReference type="OrthoDB" id="580767at2"/>